<name>B1JB79_PSEPW</name>
<reference evidence="1" key="1">
    <citation type="submission" date="2008-02" db="EMBL/GenBank/DDBJ databases">
        <title>Complete sequence of Psuedomonas putida W619.</title>
        <authorList>
            <consortium name="US DOE Joint Genome Institute"/>
            <person name="Copeland A."/>
            <person name="Lucas S."/>
            <person name="Lapidus A."/>
            <person name="Barry K."/>
            <person name="Detter J.C."/>
            <person name="Glavina del Rio T."/>
            <person name="Dalin E."/>
            <person name="Tice H."/>
            <person name="Pitluck S."/>
            <person name="Chain P."/>
            <person name="Malfatti S."/>
            <person name="Shin M."/>
            <person name="Vergez L."/>
            <person name="Schmutz J."/>
            <person name="Larimer F."/>
            <person name="Land M."/>
            <person name="Hauser L."/>
            <person name="Kyrpides N."/>
            <person name="Kim E."/>
            <person name="Taghavi S."/>
            <person name="Vangronsveld D."/>
            <person name="van der Lelie D."/>
            <person name="Richardson P."/>
        </authorList>
    </citation>
    <scope>NUCLEOTIDE SEQUENCE</scope>
    <source>
        <strain evidence="1">W619</strain>
    </source>
</reference>
<dbReference type="HOGENOM" id="CLU_174795_1_0_6"/>
<evidence type="ECO:0000313" key="1">
    <source>
        <dbReference type="EMBL" id="ACA73852.1"/>
    </source>
</evidence>
<organism evidence="1">
    <name type="scientific">Pseudomonas putida (strain W619)</name>
    <dbReference type="NCBI Taxonomy" id="390235"/>
    <lineage>
        <taxon>Bacteria</taxon>
        <taxon>Pseudomonadati</taxon>
        <taxon>Pseudomonadota</taxon>
        <taxon>Gammaproteobacteria</taxon>
        <taxon>Pseudomonadales</taxon>
        <taxon>Pseudomonadaceae</taxon>
        <taxon>Pseudomonas</taxon>
    </lineage>
</organism>
<gene>
    <name evidence="1" type="ordered locus">PputW619_3368</name>
</gene>
<proteinExistence type="predicted"/>
<protein>
    <submittedName>
        <fullName evidence="1">Uncharacterized protein</fullName>
    </submittedName>
</protein>
<dbReference type="EMBL" id="CP000949">
    <property type="protein sequence ID" value="ACA73852.1"/>
    <property type="molecule type" value="Genomic_DNA"/>
</dbReference>
<sequence length="70" mass="7840">MFFGKRLHVAVIQGEPLMQKAMDVLLKFHEAQGGLPVDQVEELRVEAEFFFQAVSAYQFRVLAGAASTLQ</sequence>
<accession>B1JB79</accession>
<dbReference type="STRING" id="390235.PputW619_3368"/>
<dbReference type="KEGG" id="ppw:PputW619_3368"/>
<dbReference type="AlphaFoldDB" id="B1JB79"/>
<dbReference type="OrthoDB" id="6951152at2"/>